<evidence type="ECO:0000256" key="2">
    <source>
        <dbReference type="SAM" id="SignalP"/>
    </source>
</evidence>
<dbReference type="Pfam" id="PF00095">
    <property type="entry name" value="WAP"/>
    <property type="match status" value="1"/>
</dbReference>
<keyword evidence="2" id="KW-0732">Signal</keyword>
<dbReference type="SUPFAM" id="SSF57362">
    <property type="entry name" value="BPTI-like"/>
    <property type="match status" value="1"/>
</dbReference>
<dbReference type="GeneTree" id="ENSGT00910000146529"/>
<dbReference type="SUPFAM" id="SSF57256">
    <property type="entry name" value="Elafin-like"/>
    <property type="match status" value="1"/>
</dbReference>
<reference evidence="4" key="3">
    <citation type="submission" date="2025-09" db="UniProtKB">
        <authorList>
            <consortium name="Ensembl"/>
        </authorList>
    </citation>
    <scope>IDENTIFICATION</scope>
</reference>
<dbReference type="Gene3D" id="4.10.75.10">
    <property type="entry name" value="Elafin-like"/>
    <property type="match status" value="1"/>
</dbReference>
<dbReference type="PANTHER" id="PTHR46751">
    <property type="entry name" value="EPPIN"/>
    <property type="match status" value="1"/>
</dbReference>
<keyword evidence="5" id="KW-1185">Reference proteome</keyword>
<dbReference type="Ensembl" id="ENSMODT00000088475.1">
    <property type="protein sequence ID" value="ENSMODP00000045118.1"/>
    <property type="gene ID" value="ENSMODG00000051193.1"/>
</dbReference>
<accession>A0A5F8GC46</accession>
<dbReference type="Pfam" id="PF00014">
    <property type="entry name" value="Kunitz_BPTI"/>
    <property type="match status" value="1"/>
</dbReference>
<dbReference type="InterPro" id="IPR036645">
    <property type="entry name" value="Elafin-like_sf"/>
</dbReference>
<protein>
    <recommendedName>
        <fullName evidence="3">BPTI/Kunitz inhibitor domain-containing protein</fullName>
    </recommendedName>
</protein>
<evidence type="ECO:0000256" key="1">
    <source>
        <dbReference type="ARBA" id="ARBA00023157"/>
    </source>
</evidence>
<dbReference type="CDD" id="cd00109">
    <property type="entry name" value="Kunitz-type"/>
    <property type="match status" value="1"/>
</dbReference>
<dbReference type="AlphaFoldDB" id="A0A5F8GC46"/>
<reference evidence="4 5" key="1">
    <citation type="journal article" date="2007" name="Nature">
        <title>Genome of the marsupial Monodelphis domestica reveals innovation in non-coding sequences.</title>
        <authorList>
            <person name="Mikkelsen T.S."/>
            <person name="Wakefield M.J."/>
            <person name="Aken B."/>
            <person name="Amemiya C.T."/>
            <person name="Chang J.L."/>
            <person name="Duke S."/>
            <person name="Garber M."/>
            <person name="Gentles A.J."/>
            <person name="Goodstadt L."/>
            <person name="Heger A."/>
            <person name="Jurka J."/>
            <person name="Kamal M."/>
            <person name="Mauceli E."/>
            <person name="Searle S.M."/>
            <person name="Sharpe T."/>
            <person name="Baker M.L."/>
            <person name="Batzer M.A."/>
            <person name="Benos P.V."/>
            <person name="Belov K."/>
            <person name="Clamp M."/>
            <person name="Cook A."/>
            <person name="Cuff J."/>
            <person name="Das R."/>
            <person name="Davidow L."/>
            <person name="Deakin J.E."/>
            <person name="Fazzari M.J."/>
            <person name="Glass J.L."/>
            <person name="Grabherr M."/>
            <person name="Greally J.M."/>
            <person name="Gu W."/>
            <person name="Hore T.A."/>
            <person name="Huttley G.A."/>
            <person name="Kleber M."/>
            <person name="Jirtle R.L."/>
            <person name="Koina E."/>
            <person name="Lee J.T."/>
            <person name="Mahony S."/>
            <person name="Marra M.A."/>
            <person name="Miller R.D."/>
            <person name="Nicholls R.D."/>
            <person name="Oda M."/>
            <person name="Papenfuss A.T."/>
            <person name="Parra Z.E."/>
            <person name="Pollock D.D."/>
            <person name="Ray D.A."/>
            <person name="Schein J.E."/>
            <person name="Speed T.P."/>
            <person name="Thompson K."/>
            <person name="VandeBerg J.L."/>
            <person name="Wade C.M."/>
            <person name="Walker J.A."/>
            <person name="Waters P.D."/>
            <person name="Webber C."/>
            <person name="Weidman J.R."/>
            <person name="Xie X."/>
            <person name="Zody M.C."/>
            <person name="Baldwin J."/>
            <person name="Abdouelleil A."/>
            <person name="Abdulkadir J."/>
            <person name="Abebe A."/>
            <person name="Abera B."/>
            <person name="Abreu J."/>
            <person name="Acer S.C."/>
            <person name="Aftuck L."/>
            <person name="Alexander A."/>
            <person name="An P."/>
            <person name="Anderson E."/>
            <person name="Anderson S."/>
            <person name="Arachi H."/>
            <person name="Azer M."/>
            <person name="Bachantsang P."/>
            <person name="Barry A."/>
            <person name="Bayul T."/>
            <person name="Berlin A."/>
            <person name="Bessette D."/>
            <person name="Bloom T."/>
            <person name="Bloom T."/>
            <person name="Boguslavskiy L."/>
            <person name="Bonnet C."/>
            <person name="Boukhgalter B."/>
            <person name="Bourzgui I."/>
            <person name="Brown A."/>
            <person name="Cahill P."/>
            <person name="Channer S."/>
            <person name="Cheshatsang Y."/>
            <person name="Chuda L."/>
            <person name="Citroen M."/>
            <person name="Collymore A."/>
            <person name="Cooke P."/>
            <person name="Costello M."/>
            <person name="D'Aco K."/>
            <person name="Daza R."/>
            <person name="De Haan G."/>
            <person name="DeGray S."/>
            <person name="DeMaso C."/>
            <person name="Dhargay N."/>
            <person name="Dooley K."/>
            <person name="Dooley E."/>
            <person name="Doricent M."/>
            <person name="Dorje P."/>
            <person name="Dorjee K."/>
            <person name="Dupes A."/>
            <person name="Elong R."/>
            <person name="Falk J."/>
            <person name="Farina A."/>
            <person name="Faro S."/>
            <person name="Ferguson D."/>
            <person name="Fisher S."/>
            <person name="Foley C.D."/>
            <person name="Franke A."/>
            <person name="Friedrich D."/>
            <person name="Gadbois L."/>
            <person name="Gearin G."/>
            <person name="Gearin C.R."/>
            <person name="Giannoukos G."/>
            <person name="Goode T."/>
            <person name="Graham J."/>
            <person name="Grandbois E."/>
            <person name="Grewal S."/>
            <person name="Gyaltsen K."/>
            <person name="Hafez N."/>
            <person name="Hagos B."/>
            <person name="Hall J."/>
            <person name="Henson C."/>
            <person name="Hollinger A."/>
            <person name="Honan T."/>
            <person name="Huard M.D."/>
            <person name="Hughes L."/>
            <person name="Hurhula B."/>
            <person name="Husby M.E."/>
            <person name="Kamat A."/>
            <person name="Kanga B."/>
            <person name="Kashin S."/>
            <person name="Khazanovich D."/>
            <person name="Kisner P."/>
            <person name="Lance K."/>
            <person name="Lara M."/>
            <person name="Lee W."/>
            <person name="Lennon N."/>
            <person name="Letendre F."/>
            <person name="LeVine R."/>
            <person name="Lipovsky A."/>
            <person name="Liu X."/>
            <person name="Liu J."/>
            <person name="Liu S."/>
            <person name="Lokyitsang T."/>
            <person name="Lokyitsang Y."/>
            <person name="Lubonja R."/>
            <person name="Lui A."/>
            <person name="MacDonald P."/>
            <person name="Magnisalis V."/>
            <person name="Maru K."/>
            <person name="Matthews C."/>
            <person name="McCusker W."/>
            <person name="McDonough S."/>
            <person name="Mehta T."/>
            <person name="Meldrim J."/>
            <person name="Meneus L."/>
            <person name="Mihai O."/>
            <person name="Mihalev A."/>
            <person name="Mihova T."/>
            <person name="Mittelman R."/>
            <person name="Mlenga V."/>
            <person name="Montmayeur A."/>
            <person name="Mulrain L."/>
            <person name="Navidi A."/>
            <person name="Naylor J."/>
            <person name="Negash T."/>
            <person name="Nguyen T."/>
            <person name="Nguyen N."/>
            <person name="Nicol R."/>
            <person name="Norbu C."/>
            <person name="Norbu N."/>
            <person name="Novod N."/>
            <person name="O'Neill B."/>
            <person name="Osman S."/>
            <person name="Markiewicz E."/>
            <person name="Oyono O.L."/>
            <person name="Patti C."/>
            <person name="Phunkhang P."/>
            <person name="Pierre F."/>
            <person name="Priest M."/>
            <person name="Raghuraman S."/>
            <person name="Rege F."/>
            <person name="Reyes R."/>
            <person name="Rise C."/>
            <person name="Rogov P."/>
            <person name="Ross K."/>
            <person name="Ryan E."/>
            <person name="Settipalli S."/>
            <person name="Shea T."/>
            <person name="Sherpa N."/>
            <person name="Shi L."/>
            <person name="Shih D."/>
            <person name="Sparrow T."/>
            <person name="Spaulding J."/>
            <person name="Stalker J."/>
            <person name="Stange-Thomann N."/>
            <person name="Stavropoulos S."/>
            <person name="Stone C."/>
            <person name="Strader C."/>
            <person name="Tesfaye S."/>
            <person name="Thomson T."/>
            <person name="Thoulutsang Y."/>
            <person name="Thoulutsang D."/>
            <person name="Topham K."/>
            <person name="Topping I."/>
            <person name="Tsamla T."/>
            <person name="Vassiliev H."/>
            <person name="Vo A."/>
            <person name="Wangchuk T."/>
            <person name="Wangdi T."/>
            <person name="Weiand M."/>
            <person name="Wilkinson J."/>
            <person name="Wilson A."/>
            <person name="Yadav S."/>
            <person name="Young G."/>
            <person name="Yu Q."/>
            <person name="Zembek L."/>
            <person name="Zhong D."/>
            <person name="Zimmer A."/>
            <person name="Zwirko Z."/>
            <person name="Jaffe D.B."/>
            <person name="Alvarez P."/>
            <person name="Brockman W."/>
            <person name="Butler J."/>
            <person name="Chin C."/>
            <person name="Gnerre S."/>
            <person name="MacCallum I."/>
            <person name="Graves J.A."/>
            <person name="Ponting C.P."/>
            <person name="Breen M."/>
            <person name="Samollow P.B."/>
            <person name="Lander E.S."/>
            <person name="Lindblad-Toh K."/>
        </authorList>
    </citation>
    <scope>NUCLEOTIDE SEQUENCE [LARGE SCALE GENOMIC DNA]</scope>
</reference>
<feature type="signal peptide" evidence="2">
    <location>
        <begin position="1"/>
        <end position="20"/>
    </location>
</feature>
<dbReference type="PANTHER" id="PTHR46751:SF1">
    <property type="entry name" value="WAP FOUR-DISULFIDE CORE DOMAIN PROTEIN 6A"/>
    <property type="match status" value="1"/>
</dbReference>
<dbReference type="GO" id="GO:1901318">
    <property type="term" value="P:negative regulation of flagellated sperm motility"/>
    <property type="evidence" value="ECO:0000318"/>
    <property type="project" value="GO_Central"/>
</dbReference>
<dbReference type="Gene3D" id="4.10.410.10">
    <property type="entry name" value="Pancreatic trypsin inhibitor Kunitz domain"/>
    <property type="match status" value="1"/>
</dbReference>
<dbReference type="InterPro" id="IPR008197">
    <property type="entry name" value="WAP_dom"/>
</dbReference>
<dbReference type="SMART" id="SM00131">
    <property type="entry name" value="KU"/>
    <property type="match status" value="1"/>
</dbReference>
<evidence type="ECO:0000313" key="5">
    <source>
        <dbReference type="Proteomes" id="UP000002280"/>
    </source>
</evidence>
<organism evidence="4 5">
    <name type="scientific">Monodelphis domestica</name>
    <name type="common">Gray short-tailed opossum</name>
    <dbReference type="NCBI Taxonomy" id="13616"/>
    <lineage>
        <taxon>Eukaryota</taxon>
        <taxon>Metazoa</taxon>
        <taxon>Chordata</taxon>
        <taxon>Craniata</taxon>
        <taxon>Vertebrata</taxon>
        <taxon>Euteleostomi</taxon>
        <taxon>Mammalia</taxon>
        <taxon>Metatheria</taxon>
        <taxon>Didelphimorphia</taxon>
        <taxon>Didelphidae</taxon>
        <taxon>Monodelphis</taxon>
    </lineage>
</organism>
<dbReference type="OMA" id="DVQKRGH"/>
<sequence>MGSLGGLLLQVVFILKSVKLDFPPGFCPHVRVKCHFREMGSCAKHKDCKFEEKCCQFSCAKNCINPTYDPCEHPVSPVSCSSTRTRWYYSVQDNDCFPFNFSDCIESKNNFQSREVCKQTWDGKRLPRKDGLLPGRYR</sequence>
<dbReference type="InParanoid" id="A0A5F8GC46"/>
<proteinExistence type="predicted"/>
<dbReference type="Proteomes" id="UP000002280">
    <property type="component" value="Chromosome 1"/>
</dbReference>
<keyword evidence="1" id="KW-1015">Disulfide bond</keyword>
<dbReference type="GO" id="GO:0005615">
    <property type="term" value="C:extracellular space"/>
    <property type="evidence" value="ECO:0000318"/>
    <property type="project" value="GO_Central"/>
</dbReference>
<feature type="chain" id="PRO_5023814556" description="BPTI/Kunitz inhibitor domain-containing protein" evidence="2">
    <location>
        <begin position="21"/>
        <end position="138"/>
    </location>
</feature>
<dbReference type="GO" id="GO:0004867">
    <property type="term" value="F:serine-type endopeptidase inhibitor activity"/>
    <property type="evidence" value="ECO:0007669"/>
    <property type="project" value="InterPro"/>
</dbReference>
<dbReference type="InterPro" id="IPR036880">
    <property type="entry name" value="Kunitz_BPTI_sf"/>
</dbReference>
<evidence type="ECO:0000313" key="4">
    <source>
        <dbReference type="Ensembl" id="ENSMODP00000045118.1"/>
    </source>
</evidence>
<dbReference type="InterPro" id="IPR051388">
    <property type="entry name" value="Serpin_venom_toxin"/>
</dbReference>
<name>A0A5F8GC46_MONDO</name>
<feature type="domain" description="BPTI/Kunitz inhibitor" evidence="3">
    <location>
        <begin position="71"/>
        <end position="121"/>
    </location>
</feature>
<dbReference type="InterPro" id="IPR002223">
    <property type="entry name" value="Kunitz_BPTI"/>
</dbReference>
<reference evidence="4" key="2">
    <citation type="submission" date="2025-08" db="UniProtKB">
        <authorList>
            <consortium name="Ensembl"/>
        </authorList>
    </citation>
    <scope>IDENTIFICATION</scope>
</reference>
<dbReference type="PROSITE" id="PS50279">
    <property type="entry name" value="BPTI_KUNITZ_2"/>
    <property type="match status" value="1"/>
</dbReference>
<evidence type="ECO:0000259" key="3">
    <source>
        <dbReference type="PROSITE" id="PS50279"/>
    </source>
</evidence>